<dbReference type="AlphaFoldDB" id="A0AAD5NXZ3"/>
<evidence type="ECO:0000313" key="3">
    <source>
        <dbReference type="Proteomes" id="UP001064489"/>
    </source>
</evidence>
<evidence type="ECO:0000259" key="1">
    <source>
        <dbReference type="Pfam" id="PF00609"/>
    </source>
</evidence>
<proteinExistence type="predicted"/>
<protein>
    <recommendedName>
        <fullName evidence="1">Diacylglycerol kinase accessory domain-containing protein</fullName>
    </recommendedName>
</protein>
<dbReference type="GO" id="GO:0007200">
    <property type="term" value="P:phospholipase C-activating G protein-coupled receptor signaling pathway"/>
    <property type="evidence" value="ECO:0007669"/>
    <property type="project" value="InterPro"/>
</dbReference>
<evidence type="ECO:0000313" key="2">
    <source>
        <dbReference type="EMBL" id="KAI9191820.1"/>
    </source>
</evidence>
<gene>
    <name evidence="2" type="ORF">LWI28_013999</name>
</gene>
<feature type="domain" description="Diacylglycerol kinase accessory" evidence="1">
    <location>
        <begin position="42"/>
        <end position="100"/>
    </location>
</feature>
<dbReference type="Pfam" id="PF00609">
    <property type="entry name" value="DAGK_acc"/>
    <property type="match status" value="1"/>
</dbReference>
<dbReference type="InterPro" id="IPR000756">
    <property type="entry name" value="Diacylglycerol_kin_accessory"/>
</dbReference>
<reference evidence="2" key="1">
    <citation type="journal article" date="2022" name="Plant J.">
        <title>Strategies of tolerance reflected in two North American maple genomes.</title>
        <authorList>
            <person name="McEvoy S.L."/>
            <person name="Sezen U.U."/>
            <person name="Trouern-Trend A."/>
            <person name="McMahon S.M."/>
            <person name="Schaberg P.G."/>
            <person name="Yang J."/>
            <person name="Wegrzyn J.L."/>
            <person name="Swenson N.G."/>
        </authorList>
    </citation>
    <scope>NUCLEOTIDE SEQUENCE</scope>
    <source>
        <strain evidence="2">91603</strain>
    </source>
</reference>
<dbReference type="Proteomes" id="UP001064489">
    <property type="component" value="Chromosome 6"/>
</dbReference>
<name>A0AAD5NXZ3_ACENE</name>
<keyword evidence="3" id="KW-1185">Reference proteome</keyword>
<dbReference type="GO" id="GO:0004143">
    <property type="term" value="F:ATP-dependent diacylglycerol kinase activity"/>
    <property type="evidence" value="ECO:0007669"/>
    <property type="project" value="InterPro"/>
</dbReference>
<comment type="caution">
    <text evidence="2">The sequence shown here is derived from an EMBL/GenBank/DDBJ whole genome shotgun (WGS) entry which is preliminary data.</text>
</comment>
<accession>A0AAD5NXZ3</accession>
<dbReference type="EMBL" id="JAJSOW010000004">
    <property type="protein sequence ID" value="KAI9191820.1"/>
    <property type="molecule type" value="Genomic_DNA"/>
</dbReference>
<sequence>MSFKFSKLPVDYALYYKSSANAHDDYQCKGNSRFKSSYLIIYGSGGHPLGNLFPEYLEKKGFVEAHADDGLLEVFGLKQGWHASFVMVELISAKHIAQVRDGSMPSGLVAGCTLDSRLLKGCADRSLLSKFFIKQTIFDQNDEDVSGWISFKSGHYE</sequence>
<organism evidence="2 3">
    <name type="scientific">Acer negundo</name>
    <name type="common">Box elder</name>
    <dbReference type="NCBI Taxonomy" id="4023"/>
    <lineage>
        <taxon>Eukaryota</taxon>
        <taxon>Viridiplantae</taxon>
        <taxon>Streptophyta</taxon>
        <taxon>Embryophyta</taxon>
        <taxon>Tracheophyta</taxon>
        <taxon>Spermatophyta</taxon>
        <taxon>Magnoliopsida</taxon>
        <taxon>eudicotyledons</taxon>
        <taxon>Gunneridae</taxon>
        <taxon>Pentapetalae</taxon>
        <taxon>rosids</taxon>
        <taxon>malvids</taxon>
        <taxon>Sapindales</taxon>
        <taxon>Sapindaceae</taxon>
        <taxon>Hippocastanoideae</taxon>
        <taxon>Acereae</taxon>
        <taxon>Acer</taxon>
    </lineage>
</organism>
<reference evidence="2" key="2">
    <citation type="submission" date="2023-02" db="EMBL/GenBank/DDBJ databases">
        <authorList>
            <person name="Swenson N.G."/>
            <person name="Wegrzyn J.L."/>
            <person name="Mcevoy S.L."/>
        </authorList>
    </citation>
    <scope>NUCLEOTIDE SEQUENCE</scope>
    <source>
        <strain evidence="2">91603</strain>
        <tissue evidence="2">Leaf</tissue>
    </source>
</reference>